<name>A0A1Z3HKG6_9CYAN</name>
<keyword evidence="3" id="KW-1185">Reference proteome</keyword>
<dbReference type="InterPro" id="IPR010598">
    <property type="entry name" value="C5-epim_C"/>
</dbReference>
<evidence type="ECO:0000313" key="2">
    <source>
        <dbReference type="EMBL" id="ASC70812.1"/>
    </source>
</evidence>
<dbReference type="InterPro" id="IPR039721">
    <property type="entry name" value="C5-epimerase"/>
</dbReference>
<dbReference type="InterPro" id="IPR008928">
    <property type="entry name" value="6-hairpin_glycosidase_sf"/>
</dbReference>
<accession>A0A1Z3HKG6</accession>
<sequence>MTLRKLSIDISEAFWGSKKYELVSSIENSKCYPLELGFTLSNEKFYYYPKDSLGIPVKEYKTAGVQYNPTRIAAFALAHFNRHLSNGDKNSRDIFLSMADWFLKSEDGLWKYHFDWGDLKAPWISCMAQGEGISVLVRAYLLTKNAEYLDKAFQATYPFSLSVENDGVRSKIDGKWDFLEEYPSKRPSHTLNGFLYALVGIKDLINIEPDIESQIGFSELIDTLSNQWSLWDLSTWSAYDLQRSPSGRANFATVSYHKIHIALMQYLGTQLNEPQLQKCSDKWLDDYVSLPKRVRALWGKIRYRLEVPASK</sequence>
<dbReference type="SUPFAM" id="SSF48208">
    <property type="entry name" value="Six-hairpin glycosidases"/>
    <property type="match status" value="1"/>
</dbReference>
<proteinExistence type="predicted"/>
<dbReference type="GO" id="GO:0015012">
    <property type="term" value="P:heparan sulfate proteoglycan biosynthetic process"/>
    <property type="evidence" value="ECO:0007669"/>
    <property type="project" value="InterPro"/>
</dbReference>
<dbReference type="EMBL" id="CP021983">
    <property type="protein sequence ID" value="ASC70812.1"/>
    <property type="molecule type" value="Genomic_DNA"/>
</dbReference>
<dbReference type="AlphaFoldDB" id="A0A1Z3HKG6"/>
<protein>
    <recommendedName>
        <fullName evidence="1">D-glucuronyl C5-epimerase C-terminal domain-containing protein</fullName>
    </recommendedName>
</protein>
<dbReference type="RefSeq" id="WP_088429512.1">
    <property type="nucleotide sequence ID" value="NZ_CP021983.2"/>
</dbReference>
<evidence type="ECO:0000259" key="1">
    <source>
        <dbReference type="Pfam" id="PF06662"/>
    </source>
</evidence>
<reference evidence="2 3" key="1">
    <citation type="journal article" date="2016" name="Biochim. Biophys. Acta">
        <title>Characterization of red-shifted phycobilisomes isolated from the chlorophyll f-containing cyanobacterium Halomicronema hongdechloris.</title>
        <authorList>
            <person name="Li Y."/>
            <person name="Lin Y."/>
            <person name="Garvey C.J."/>
            <person name="Birch D."/>
            <person name="Corkery R.W."/>
            <person name="Loughlin P.C."/>
            <person name="Scheer H."/>
            <person name="Willows R.D."/>
            <person name="Chen M."/>
        </authorList>
    </citation>
    <scope>NUCLEOTIDE SEQUENCE [LARGE SCALE GENOMIC DNA]</scope>
    <source>
        <strain evidence="2 3">C2206</strain>
    </source>
</reference>
<dbReference type="PANTHER" id="PTHR13174:SF3">
    <property type="entry name" value="D-GLUCURONYL C5-EPIMERASE"/>
    <property type="match status" value="1"/>
</dbReference>
<feature type="domain" description="D-glucuronyl C5-epimerase C-terminal" evidence="1">
    <location>
        <begin position="107"/>
        <end position="283"/>
    </location>
</feature>
<dbReference type="GO" id="GO:0047464">
    <property type="term" value="F:heparosan-N-sulfate-glucuronate 5-epimerase activity"/>
    <property type="evidence" value="ECO:0007669"/>
    <property type="project" value="InterPro"/>
</dbReference>
<evidence type="ECO:0000313" key="3">
    <source>
        <dbReference type="Proteomes" id="UP000191901"/>
    </source>
</evidence>
<dbReference type="GO" id="GO:0005975">
    <property type="term" value="P:carbohydrate metabolic process"/>
    <property type="evidence" value="ECO:0007669"/>
    <property type="project" value="InterPro"/>
</dbReference>
<dbReference type="Pfam" id="PF06662">
    <property type="entry name" value="C5-epim_C"/>
    <property type="match status" value="1"/>
</dbReference>
<dbReference type="Proteomes" id="UP000191901">
    <property type="component" value="Chromosome"/>
</dbReference>
<organism evidence="2 3">
    <name type="scientific">Halomicronema hongdechloris C2206</name>
    <dbReference type="NCBI Taxonomy" id="1641165"/>
    <lineage>
        <taxon>Bacteria</taxon>
        <taxon>Bacillati</taxon>
        <taxon>Cyanobacteriota</taxon>
        <taxon>Cyanophyceae</taxon>
        <taxon>Nodosilineales</taxon>
        <taxon>Nodosilineaceae</taxon>
        <taxon>Halomicronema</taxon>
    </lineage>
</organism>
<dbReference type="KEGG" id="hhg:XM38_017590"/>
<dbReference type="PANTHER" id="PTHR13174">
    <property type="entry name" value="D-GLUCURONYL C5-EPIMERASE"/>
    <property type="match status" value="1"/>
</dbReference>
<gene>
    <name evidence="2" type="ORF">XM38_017590</name>
</gene>
<dbReference type="OrthoDB" id="1495918at2"/>